<dbReference type="EMBL" id="QUTA01004088">
    <property type="protein sequence ID" value="RHY21125.1"/>
    <property type="molecule type" value="Genomic_DNA"/>
</dbReference>
<evidence type="ECO:0000313" key="5">
    <source>
        <dbReference type="EMBL" id="RHY21125.1"/>
    </source>
</evidence>
<feature type="transmembrane region" description="Helical" evidence="2">
    <location>
        <begin position="184"/>
        <end position="204"/>
    </location>
</feature>
<reference evidence="8 9" key="1">
    <citation type="submission" date="2018-08" db="EMBL/GenBank/DDBJ databases">
        <title>Aphanomyces genome sequencing and annotation.</title>
        <authorList>
            <person name="Minardi D."/>
            <person name="Oidtmann B."/>
            <person name="Van Der Giezen M."/>
            <person name="Studholme D.J."/>
        </authorList>
    </citation>
    <scope>NUCLEOTIDE SEQUENCE [LARGE SCALE GENOMIC DNA]</scope>
    <source>
        <strain evidence="6 8">SA</strain>
        <strain evidence="7 10">Si</strain>
        <strain evidence="5 9">Yx</strain>
    </source>
</reference>
<dbReference type="PANTHER" id="PTHR23028:SF53">
    <property type="entry name" value="ACYL_TRANSF_3 DOMAIN-CONTAINING PROTEIN"/>
    <property type="match status" value="1"/>
</dbReference>
<dbReference type="GO" id="GO:0000271">
    <property type="term" value="P:polysaccharide biosynthetic process"/>
    <property type="evidence" value="ECO:0007669"/>
    <property type="project" value="TreeGrafter"/>
</dbReference>
<comment type="caution">
    <text evidence="5">The sequence shown here is derived from an EMBL/GenBank/DDBJ whole genome shotgun (WGS) entry which is preliminary data.</text>
</comment>
<dbReference type="InterPro" id="IPR002656">
    <property type="entry name" value="Acyl_transf_3_dom"/>
</dbReference>
<proteinExistence type="predicted"/>
<evidence type="ECO:0008006" key="11">
    <source>
        <dbReference type="Google" id="ProtNLM"/>
    </source>
</evidence>
<evidence type="ECO:0000259" key="4">
    <source>
        <dbReference type="Pfam" id="PF19040"/>
    </source>
</evidence>
<feature type="transmembrane region" description="Helical" evidence="2">
    <location>
        <begin position="405"/>
        <end position="427"/>
    </location>
</feature>
<evidence type="ECO:0000313" key="8">
    <source>
        <dbReference type="Proteomes" id="UP000265716"/>
    </source>
</evidence>
<feature type="transmembrane region" description="Helical" evidence="2">
    <location>
        <begin position="117"/>
        <end position="137"/>
    </location>
</feature>
<evidence type="ECO:0000313" key="9">
    <source>
        <dbReference type="Proteomes" id="UP000266239"/>
    </source>
</evidence>
<evidence type="ECO:0000256" key="2">
    <source>
        <dbReference type="SAM" id="Phobius"/>
    </source>
</evidence>
<dbReference type="VEuPathDB" id="FungiDB:H257_15777"/>
<keyword evidence="2" id="KW-1133">Transmembrane helix</keyword>
<feature type="transmembrane region" description="Helical" evidence="2">
    <location>
        <begin position="250"/>
        <end position="270"/>
    </location>
</feature>
<dbReference type="Proteomes" id="UP000266239">
    <property type="component" value="Unassembled WGS sequence"/>
</dbReference>
<feature type="transmembrane region" description="Helical" evidence="2">
    <location>
        <begin position="364"/>
        <end position="385"/>
    </location>
</feature>
<evidence type="ECO:0000259" key="3">
    <source>
        <dbReference type="Pfam" id="PF01757"/>
    </source>
</evidence>
<accession>A0A397BRB4</accession>
<evidence type="ECO:0000313" key="7">
    <source>
        <dbReference type="EMBL" id="RHY55557.1"/>
    </source>
</evidence>
<keyword evidence="2" id="KW-0472">Membrane</keyword>
<gene>
    <name evidence="5" type="ORF">DYB25_006093</name>
    <name evidence="7" type="ORF">DYB34_007130</name>
    <name evidence="6" type="ORF">DYB38_002884</name>
</gene>
<protein>
    <recommendedName>
        <fullName evidence="11">Acyltransferase 3 domain-containing protein</fullName>
    </recommendedName>
</protein>
<feature type="region of interest" description="Disordered" evidence="1">
    <location>
        <begin position="60"/>
        <end position="86"/>
    </location>
</feature>
<feature type="domain" description="Acyltransferase 3" evidence="3">
    <location>
        <begin position="91"/>
        <end position="422"/>
    </location>
</feature>
<dbReference type="EMBL" id="QUTB01005427">
    <property type="protein sequence ID" value="RHY55557.1"/>
    <property type="molecule type" value="Genomic_DNA"/>
</dbReference>
<feature type="transmembrane region" description="Helical" evidence="2">
    <location>
        <begin position="276"/>
        <end position="296"/>
    </location>
</feature>
<feature type="transmembrane region" description="Helical" evidence="2">
    <location>
        <begin position="316"/>
        <end position="332"/>
    </location>
</feature>
<dbReference type="GO" id="GO:0016747">
    <property type="term" value="F:acyltransferase activity, transferring groups other than amino-acyl groups"/>
    <property type="evidence" value="ECO:0007669"/>
    <property type="project" value="InterPro"/>
</dbReference>
<feature type="domain" description="SGNH" evidence="4">
    <location>
        <begin position="608"/>
        <end position="835"/>
    </location>
</feature>
<dbReference type="Pfam" id="PF01757">
    <property type="entry name" value="Acyl_transf_3"/>
    <property type="match status" value="1"/>
</dbReference>
<feature type="transmembrane region" description="Helical" evidence="2">
    <location>
        <begin position="158"/>
        <end position="178"/>
    </location>
</feature>
<dbReference type="Proteomes" id="UP000283543">
    <property type="component" value="Unassembled WGS sequence"/>
</dbReference>
<dbReference type="Proteomes" id="UP000265716">
    <property type="component" value="Unassembled WGS sequence"/>
</dbReference>
<feature type="transmembrane region" description="Helical" evidence="2">
    <location>
        <begin position="439"/>
        <end position="459"/>
    </location>
</feature>
<evidence type="ECO:0000256" key="1">
    <source>
        <dbReference type="SAM" id="MobiDB-lite"/>
    </source>
</evidence>
<dbReference type="AlphaFoldDB" id="A0A397BRB4"/>
<keyword evidence="2" id="KW-0812">Transmembrane</keyword>
<dbReference type="Pfam" id="PF19040">
    <property type="entry name" value="SGNH"/>
    <property type="match status" value="1"/>
</dbReference>
<dbReference type="EMBL" id="QUTC01009043">
    <property type="protein sequence ID" value="RHY42040.1"/>
    <property type="molecule type" value="Genomic_DNA"/>
</dbReference>
<organism evidence="5 9">
    <name type="scientific">Aphanomyces astaci</name>
    <name type="common">Crayfish plague agent</name>
    <dbReference type="NCBI Taxonomy" id="112090"/>
    <lineage>
        <taxon>Eukaryota</taxon>
        <taxon>Sar</taxon>
        <taxon>Stramenopiles</taxon>
        <taxon>Oomycota</taxon>
        <taxon>Saprolegniomycetes</taxon>
        <taxon>Saprolegniales</taxon>
        <taxon>Verrucalvaceae</taxon>
        <taxon>Aphanomyces</taxon>
    </lineage>
</organism>
<evidence type="ECO:0000313" key="10">
    <source>
        <dbReference type="Proteomes" id="UP000283543"/>
    </source>
</evidence>
<dbReference type="PANTHER" id="PTHR23028">
    <property type="entry name" value="ACETYLTRANSFERASE"/>
    <property type="match status" value="1"/>
</dbReference>
<dbReference type="GO" id="GO:0016020">
    <property type="term" value="C:membrane"/>
    <property type="evidence" value="ECO:0007669"/>
    <property type="project" value="TreeGrafter"/>
</dbReference>
<name>A0A397BRB4_APHAT</name>
<evidence type="ECO:0000313" key="6">
    <source>
        <dbReference type="EMBL" id="RHY42040.1"/>
    </source>
</evidence>
<sequence>MFRLYLDHNSMIPVITASPVCNSMAPQQAISPRHLQDPHSSRMSPPVDDLDAVALVPPTADGISSSDDLEQAGTTTDGAKKPPKPPITYRADIDGLRTVAIVPVLLFHAYPERFSSGFVGVDVFFVISGYLISSILFKEMANGKFTYANFYARRVRRIFPTMLVVLTTTLWLGCLYLLADKLKALAATMLAGTLFGANLQLVSLERGYWDADIKENPLLHLWSLGVEEQFYFVWPCVVAYVVKQPAARALGVQLFLLVLSFIVNVALVDVDGSNKYAFYVPMARFWQMGVGSFLAYLHHAKYSPLMSTPDGLKTRLFSALGVLLLVLAFVSLDESRAFPGFWAVLPTFAAALLIAAGPHTLLNAHVLSATPVVYVGKISYALYLWHWPLLVFAKARYPNEDFRPFYMTPTAMLVLAFVLSIATVTNVEIPLRHNKSKRVLPALVLGMVVLCVVSATVYGNPGSFSFTQQEIDALLAPSSTSGGSTIQVGGGLGDKDGVVQTSTTAPLGAGASAGTTMSPYNVEQGTVTTGSPLLEDNPPETNVGPSAAPVATAASVVEQPNSSRGPRVQQPTYVKLAQAAGDWNPDVGFEWVPEGSPFGRDDHAKILNPDQSTLIVGLGDSHLDQVKPRFNKLFEDAKAAGKPFPTMVFKTHDGTPALSCASSWHPFNMNMIKTMMPKVVLHSMNWPQFLRPGGADSDPLHADALRCCIPGYVDSCDYQSPKDVVELLRIFQAQMTELTALGIKVFAATTNPEGPSFDPNHMKHGSGVGDVRPVIRSAFRQAHRDLLDKVEAAIVASGATLIDYSDNQCWHDVCEVVDQQGDPIMKDSNHFRPGFARNYLSVLDQVIAAAYAS</sequence>
<feature type="compositionally biased region" description="Polar residues" evidence="1">
    <location>
        <begin position="62"/>
        <end position="77"/>
    </location>
</feature>
<dbReference type="InterPro" id="IPR043968">
    <property type="entry name" value="SGNH"/>
</dbReference>
<feature type="transmembrane region" description="Helical" evidence="2">
    <location>
        <begin position="338"/>
        <end position="357"/>
    </location>
</feature>
<dbReference type="InterPro" id="IPR050879">
    <property type="entry name" value="Acyltransferase_3"/>
</dbReference>